<dbReference type="EMBL" id="PPTF01000078">
    <property type="protein sequence ID" value="POA97172.1"/>
    <property type="molecule type" value="Genomic_DNA"/>
</dbReference>
<evidence type="ECO:0000313" key="2">
    <source>
        <dbReference type="Proteomes" id="UP000236416"/>
    </source>
</evidence>
<comment type="caution">
    <text evidence="1">The sequence shown here is derived from an EMBL/GenBank/DDBJ whole genome shotgun (WGS) entry which is preliminary data.</text>
</comment>
<dbReference type="Proteomes" id="UP000236416">
    <property type="component" value="Unassembled WGS sequence"/>
</dbReference>
<protein>
    <submittedName>
        <fullName evidence="1">Uncharacterized protein</fullName>
    </submittedName>
</protein>
<evidence type="ECO:0000313" key="1">
    <source>
        <dbReference type="EMBL" id="POA97172.1"/>
    </source>
</evidence>
<dbReference type="AlphaFoldDB" id="A0A2K4MJE6"/>
<keyword evidence="2" id="KW-1185">Reference proteome</keyword>
<proteinExistence type="predicted"/>
<sequence>MTQQMYLVFRAQDGLATARQCATLVVSSFLVLLTGKARIRWQPDTRFGSWDQMRFIAQAWLQK</sequence>
<accession>A0A2K4MJE6</accession>
<reference evidence="1 2" key="1">
    <citation type="submission" date="2018-01" db="EMBL/GenBank/DDBJ databases">
        <title>Genomic Sequence of Chromobacterium MWU13-2610 from wild cranberry bogs within the Cape Cod National Seashore.</title>
        <authorList>
            <person name="O'Hara-Hanley K."/>
            <person name="Soby S."/>
            <person name="Harrison A."/>
        </authorList>
    </citation>
    <scope>NUCLEOTIDE SEQUENCE [LARGE SCALE GENOMIC DNA]</scope>
    <source>
        <strain evidence="1 2">MWU13-2610</strain>
    </source>
</reference>
<organism evidence="1 2">
    <name type="scientific">Chromobacterium sinusclupearum</name>
    <dbReference type="NCBI Taxonomy" id="2077146"/>
    <lineage>
        <taxon>Bacteria</taxon>
        <taxon>Pseudomonadati</taxon>
        <taxon>Pseudomonadota</taxon>
        <taxon>Betaproteobacteria</taxon>
        <taxon>Neisseriales</taxon>
        <taxon>Chromobacteriaceae</taxon>
        <taxon>Chromobacterium</taxon>
    </lineage>
</organism>
<name>A0A2K4MJE6_9NEIS</name>
<gene>
    <name evidence="1" type="ORF">C2134_18420</name>
</gene>